<evidence type="ECO:0000313" key="3">
    <source>
        <dbReference type="EMBL" id="EPR71313.1"/>
    </source>
</evidence>
<dbReference type="Pfam" id="PF16344">
    <property type="entry name" value="FecR_C"/>
    <property type="match status" value="1"/>
</dbReference>
<dbReference type="PIRSF" id="PIRSF018266">
    <property type="entry name" value="FecR"/>
    <property type="match status" value="1"/>
</dbReference>
<name>S7X5F8_9BACT</name>
<dbReference type="InterPro" id="IPR012373">
    <property type="entry name" value="Ferrdict_sens_TM"/>
</dbReference>
<dbReference type="Pfam" id="PF04773">
    <property type="entry name" value="FecR"/>
    <property type="match status" value="1"/>
</dbReference>
<dbReference type="PANTHER" id="PTHR30273">
    <property type="entry name" value="PERIPLASMIC SIGNAL SENSOR AND SIGMA FACTOR ACTIVATOR FECR-RELATED"/>
    <property type="match status" value="1"/>
</dbReference>
<accession>S7X5F8</accession>
<sequence length="334" mass="37898">MDDFFIQWVKHPNENNKHFWEKWLTQNPEKRDVVLQAIFIISSVKYQDNPIMDDNCYVETFENIIKAKSISEPKKLQRAGSFLDFSFPWRGIAAGLLILFCLGISFQMIVQTSKNVDQQTYSSTLIKRTNPAGKKSVLSLSDGTKIFLNSGSEISYISEFNDSIRLVSLEGEAFFEVQKEARPFVVETGQTQIMVLGTSFNVNKKKNGALSVALVTGKVNIKDEKGNQMSLSPSEMMMRDKEGALLKTSFDPLYITGWKDKVLVFKRNSFFEVKEKVENWFGVKILLQGRPNANMTYSGIYKDENLENVLSGIFLSSGLAFKIEDKIVTITNPI</sequence>
<evidence type="ECO:0000259" key="2">
    <source>
        <dbReference type="Pfam" id="PF16344"/>
    </source>
</evidence>
<dbReference type="Gene3D" id="2.60.120.1440">
    <property type="match status" value="1"/>
</dbReference>
<dbReference type="PANTHER" id="PTHR30273:SF2">
    <property type="entry name" value="PROTEIN FECR"/>
    <property type="match status" value="1"/>
</dbReference>
<evidence type="ECO:0000259" key="1">
    <source>
        <dbReference type="Pfam" id="PF04773"/>
    </source>
</evidence>
<dbReference type="STRING" id="641524.ADICYQ_0391"/>
<dbReference type="eggNOG" id="COG3712">
    <property type="taxonomic scope" value="Bacteria"/>
</dbReference>
<dbReference type="Gene3D" id="3.55.50.30">
    <property type="match status" value="1"/>
</dbReference>
<feature type="domain" description="Protein FecR C-terminal" evidence="2">
    <location>
        <begin position="263"/>
        <end position="330"/>
    </location>
</feature>
<dbReference type="Proteomes" id="UP000014974">
    <property type="component" value="Unassembled WGS sequence"/>
</dbReference>
<proteinExistence type="predicted"/>
<dbReference type="InterPro" id="IPR032508">
    <property type="entry name" value="FecR_C"/>
</dbReference>
<dbReference type="InterPro" id="IPR006860">
    <property type="entry name" value="FecR"/>
</dbReference>
<dbReference type="PATRIC" id="fig|641524.5.peg.386"/>
<organism evidence="3 4">
    <name type="scientific">Cyclobacterium qasimii M12-11B</name>
    <dbReference type="NCBI Taxonomy" id="641524"/>
    <lineage>
        <taxon>Bacteria</taxon>
        <taxon>Pseudomonadati</taxon>
        <taxon>Bacteroidota</taxon>
        <taxon>Cytophagia</taxon>
        <taxon>Cytophagales</taxon>
        <taxon>Cyclobacteriaceae</taxon>
        <taxon>Cyclobacterium</taxon>
    </lineage>
</organism>
<dbReference type="AlphaFoldDB" id="S7X5F8"/>
<dbReference type="GO" id="GO:0016989">
    <property type="term" value="F:sigma factor antagonist activity"/>
    <property type="evidence" value="ECO:0007669"/>
    <property type="project" value="TreeGrafter"/>
</dbReference>
<reference evidence="3 4" key="1">
    <citation type="journal article" date="2013" name="Genome Announc.">
        <title>Draft Genome Sequence of Cyclobacterium qasimii Strain M12-11BT, Isolated from Arctic Marine Sediment.</title>
        <authorList>
            <person name="Shivaji S."/>
            <person name="Ara S."/>
            <person name="Singh A."/>
            <person name="Kumar Pinnaka A."/>
        </authorList>
    </citation>
    <scope>NUCLEOTIDE SEQUENCE [LARGE SCALE GENOMIC DNA]</scope>
    <source>
        <strain evidence="3 4">M12-11B</strain>
    </source>
</reference>
<feature type="domain" description="FecR protein" evidence="1">
    <location>
        <begin position="132"/>
        <end position="220"/>
    </location>
</feature>
<gene>
    <name evidence="3" type="ORF">ADICYQ_0391</name>
</gene>
<dbReference type="EMBL" id="ATNM01000018">
    <property type="protein sequence ID" value="EPR71313.1"/>
    <property type="molecule type" value="Genomic_DNA"/>
</dbReference>
<comment type="caution">
    <text evidence="3">The sequence shown here is derived from an EMBL/GenBank/DDBJ whole genome shotgun (WGS) entry which is preliminary data.</text>
</comment>
<evidence type="ECO:0000313" key="4">
    <source>
        <dbReference type="Proteomes" id="UP000014974"/>
    </source>
</evidence>
<protein>
    <submittedName>
        <fullName evidence="3">Putative anti-sigma factor</fullName>
    </submittedName>
</protein>